<evidence type="ECO:0000313" key="2">
    <source>
        <dbReference type="Proteomes" id="UP000624404"/>
    </source>
</evidence>
<reference evidence="1" key="1">
    <citation type="submission" date="2020-10" db="EMBL/GenBank/DDBJ databases">
        <authorList>
            <person name="Kusch S."/>
        </authorList>
    </citation>
    <scope>NUCLEOTIDE SEQUENCE</scope>
    <source>
        <strain evidence="1">SwB9</strain>
    </source>
</reference>
<organism evidence="1 2">
    <name type="scientific">Sclerotinia trifoliorum</name>
    <dbReference type="NCBI Taxonomy" id="28548"/>
    <lineage>
        <taxon>Eukaryota</taxon>
        <taxon>Fungi</taxon>
        <taxon>Dikarya</taxon>
        <taxon>Ascomycota</taxon>
        <taxon>Pezizomycotina</taxon>
        <taxon>Leotiomycetes</taxon>
        <taxon>Helotiales</taxon>
        <taxon>Sclerotiniaceae</taxon>
        <taxon>Sclerotinia</taxon>
    </lineage>
</organism>
<gene>
    <name evidence="1" type="ORF">SCLTRI_LOCUS9490</name>
</gene>
<sequence length="80" mass="8677">MRVRTAQQTCVPLVELLCVSKLALFGSCGITSSDGNFYLSTRRILLRILSGSFSLHLGTASYLDSSAKILPIPDVLAQFD</sequence>
<protein>
    <submittedName>
        <fullName evidence="1">A17f0dee-bb13-4f6c-977c-cf90d03748a3</fullName>
    </submittedName>
</protein>
<dbReference type="Proteomes" id="UP000624404">
    <property type="component" value="Unassembled WGS sequence"/>
</dbReference>
<name>A0A8H2ZUN3_9HELO</name>
<dbReference type="AlphaFoldDB" id="A0A8H2ZUN3"/>
<proteinExistence type="predicted"/>
<accession>A0A8H2ZUN3</accession>
<keyword evidence="2" id="KW-1185">Reference proteome</keyword>
<evidence type="ECO:0000313" key="1">
    <source>
        <dbReference type="EMBL" id="CAD6451196.1"/>
    </source>
</evidence>
<dbReference type="EMBL" id="CAJHIA010000036">
    <property type="protein sequence ID" value="CAD6451196.1"/>
    <property type="molecule type" value="Genomic_DNA"/>
</dbReference>
<comment type="caution">
    <text evidence="1">The sequence shown here is derived from an EMBL/GenBank/DDBJ whole genome shotgun (WGS) entry which is preliminary data.</text>
</comment>